<keyword evidence="3" id="KW-1185">Reference proteome</keyword>
<dbReference type="AlphaFoldDB" id="A0A9X5BJT1"/>
<evidence type="ECO:0000313" key="3">
    <source>
        <dbReference type="Proteomes" id="UP001154420"/>
    </source>
</evidence>
<name>A0A9X5BJT1_9FIRM</name>
<dbReference type="RefSeq" id="WP_160562025.1">
    <property type="nucleotide sequence ID" value="NZ_QZDT01000063.1"/>
</dbReference>
<protein>
    <submittedName>
        <fullName evidence="2">DUF3848 domain-containing protein</fullName>
    </submittedName>
</protein>
<evidence type="ECO:0000313" key="2">
    <source>
        <dbReference type="EMBL" id="NBJ95073.1"/>
    </source>
</evidence>
<sequence>MDTEKLRRQLIDRITENYREYRANLLLKDRQELIDGAGRIADTALVFQHMADRSYKDGELEYLLKFQNPLEVVTEHWADYELMPDVLDALIADATDRQDDLTLFPLAADAPAQKPDSLRKFLNVDLETVLPQIMKQKTAFYQTDLNYALDAMREGAASGDPAKQNFVLIFRQSGVECLNERDMFIGGTRSFNTLQFYHTQTREPVLAYSVELTGSDKGGLRGNLYQQDNHRLAEYAGRTASPYTDVTVTFAGGKEVRLPEKEFHYEKAADLKYLHGSIKEVRNEAEDETVVQGAVKREHDRRREMPRGYFAVHLQALDEQRIQAEADRLSAALTDLKQPNSPDREQFMAEISVYFLPLASQHDMNRLYEKVQKQVGQPVYFSPPDNTGKRYIVMRREERAQEQPERKPSIKAQLSAKPVPGDNPAAKTKDREVR</sequence>
<gene>
    <name evidence="2" type="ORF">D5281_21550</name>
</gene>
<dbReference type="OrthoDB" id="1858648at2"/>
<feature type="region of interest" description="Disordered" evidence="1">
    <location>
        <begin position="397"/>
        <end position="434"/>
    </location>
</feature>
<organism evidence="2 3">
    <name type="scientific">Parablautia muri</name>
    <dbReference type="NCBI Taxonomy" id="2320879"/>
    <lineage>
        <taxon>Bacteria</taxon>
        <taxon>Bacillati</taxon>
        <taxon>Bacillota</taxon>
        <taxon>Clostridia</taxon>
        <taxon>Lachnospirales</taxon>
        <taxon>Lachnospiraceae</taxon>
        <taxon>Parablautia</taxon>
    </lineage>
</organism>
<feature type="compositionally biased region" description="Basic and acidic residues" evidence="1">
    <location>
        <begin position="397"/>
        <end position="408"/>
    </location>
</feature>
<evidence type="ECO:0000256" key="1">
    <source>
        <dbReference type="SAM" id="MobiDB-lite"/>
    </source>
</evidence>
<accession>A0A9X5BJT1</accession>
<dbReference type="Proteomes" id="UP001154420">
    <property type="component" value="Unassembled WGS sequence"/>
</dbReference>
<reference evidence="2" key="1">
    <citation type="submission" date="2018-09" db="EMBL/GenBank/DDBJ databases">
        <title>Murine metabolic-syndrome-specific gut microbial biobank.</title>
        <authorList>
            <person name="Liu C."/>
        </authorList>
    </citation>
    <scope>NUCLEOTIDE SEQUENCE</scope>
    <source>
        <strain evidence="2">D42-62</strain>
    </source>
</reference>
<dbReference type="EMBL" id="QZDT01000063">
    <property type="protein sequence ID" value="NBJ95073.1"/>
    <property type="molecule type" value="Genomic_DNA"/>
</dbReference>
<proteinExistence type="predicted"/>
<comment type="caution">
    <text evidence="2">The sequence shown here is derived from an EMBL/GenBank/DDBJ whole genome shotgun (WGS) entry which is preliminary data.</text>
</comment>